<evidence type="ECO:0000256" key="1">
    <source>
        <dbReference type="ARBA" id="ARBA00001971"/>
    </source>
</evidence>
<evidence type="ECO:0000256" key="10">
    <source>
        <dbReference type="SAM" id="SignalP"/>
    </source>
</evidence>
<sequence>MIYFYYFPFFFTFLFMVAKLMKETKAKNSTSKLPPGPRKLPVIGNIHQLIGSRPHCTLRDLAKKYGPLMHLQLGEVSTIVVSSPEMAKKIMKDHDIVFASRPSLLVVRIMAYNDSDILFAPYGNYWRQLRKILTMELLGVSRVKLFRSIREEEVSNLIKSISSYDELPINLSERIFSTNYGITSRAAFGKKCSVQDQEDFISVAKESGKLATGFRVADLYPSIKLLETIGGVRPKCEKHFRKMDRILQNIINEHRGRHGEAEEDIVDVLLKLQQQDNLQFPLTDENIKSVIADIFAAGSDTSSTVMEWAMSEMLKHPGIMKEAQNEVRNAFHGKGTVDEVGIEELKLLKAIIKETLRLHPPAPFLLPRECGENCEIEGYNIPVKSRVIVNAWAIGRDPTHWTEAETFRPERFFNSSIDYKGTYFQYIPFGAGRRICPGISFALPSIELQLAQLLYHFDWKLPNGMKPEDLDMSEDFAVTMKREKDLFLVPVAYHH</sequence>
<dbReference type="CDD" id="cd11072">
    <property type="entry name" value="CYP71-like"/>
    <property type="match status" value="1"/>
</dbReference>
<proteinExistence type="inferred from homology"/>
<dbReference type="STRING" id="3775.A0A1Q3CX71"/>
<protein>
    <submittedName>
        <fullName evidence="11">p450 domain-containing protein</fullName>
    </submittedName>
</protein>
<keyword evidence="4 8" id="KW-0479">Metal-binding</keyword>
<keyword evidence="10" id="KW-0732">Signal</keyword>
<dbReference type="GO" id="GO:0005506">
    <property type="term" value="F:iron ion binding"/>
    <property type="evidence" value="ECO:0007669"/>
    <property type="project" value="InterPro"/>
</dbReference>
<evidence type="ECO:0000313" key="11">
    <source>
        <dbReference type="EMBL" id="GAV84820.1"/>
    </source>
</evidence>
<dbReference type="EMBL" id="BDDD01003377">
    <property type="protein sequence ID" value="GAV84820.1"/>
    <property type="molecule type" value="Genomic_DNA"/>
</dbReference>
<keyword evidence="3 8" id="KW-0349">Heme</keyword>
<feature type="chain" id="PRO_5013156993" evidence="10">
    <location>
        <begin position="27"/>
        <end position="495"/>
    </location>
</feature>
<evidence type="ECO:0000313" key="12">
    <source>
        <dbReference type="Proteomes" id="UP000187406"/>
    </source>
</evidence>
<dbReference type="PROSITE" id="PS00086">
    <property type="entry name" value="CYTOCHROME_P450"/>
    <property type="match status" value="1"/>
</dbReference>
<dbReference type="Pfam" id="PF00067">
    <property type="entry name" value="p450"/>
    <property type="match status" value="1"/>
</dbReference>
<evidence type="ECO:0000256" key="9">
    <source>
        <dbReference type="RuleBase" id="RU000461"/>
    </source>
</evidence>
<dbReference type="PRINTS" id="PR00385">
    <property type="entry name" value="P450"/>
</dbReference>
<dbReference type="AlphaFoldDB" id="A0A1Q3CX71"/>
<accession>A0A1Q3CX71</accession>
<name>A0A1Q3CX71_CEPFO</name>
<dbReference type="Gene3D" id="1.10.630.10">
    <property type="entry name" value="Cytochrome P450"/>
    <property type="match status" value="1"/>
</dbReference>
<dbReference type="InterPro" id="IPR002401">
    <property type="entry name" value="Cyt_P450_E_grp-I"/>
</dbReference>
<organism evidence="11 12">
    <name type="scientific">Cephalotus follicularis</name>
    <name type="common">Albany pitcher plant</name>
    <dbReference type="NCBI Taxonomy" id="3775"/>
    <lineage>
        <taxon>Eukaryota</taxon>
        <taxon>Viridiplantae</taxon>
        <taxon>Streptophyta</taxon>
        <taxon>Embryophyta</taxon>
        <taxon>Tracheophyta</taxon>
        <taxon>Spermatophyta</taxon>
        <taxon>Magnoliopsida</taxon>
        <taxon>eudicotyledons</taxon>
        <taxon>Gunneridae</taxon>
        <taxon>Pentapetalae</taxon>
        <taxon>rosids</taxon>
        <taxon>fabids</taxon>
        <taxon>Oxalidales</taxon>
        <taxon>Cephalotaceae</taxon>
        <taxon>Cephalotus</taxon>
    </lineage>
</organism>
<dbReference type="PRINTS" id="PR00463">
    <property type="entry name" value="EP450I"/>
</dbReference>
<keyword evidence="12" id="KW-1185">Reference proteome</keyword>
<keyword evidence="5 9" id="KW-0560">Oxidoreductase</keyword>
<feature type="binding site" description="axial binding residue" evidence="8">
    <location>
        <position position="436"/>
    </location>
    <ligand>
        <name>heme</name>
        <dbReference type="ChEBI" id="CHEBI:30413"/>
    </ligand>
    <ligandPart>
        <name>Fe</name>
        <dbReference type="ChEBI" id="CHEBI:18248"/>
    </ligandPart>
</feature>
<evidence type="ECO:0000256" key="8">
    <source>
        <dbReference type="PIRSR" id="PIRSR602401-1"/>
    </source>
</evidence>
<evidence type="ECO:0000256" key="2">
    <source>
        <dbReference type="ARBA" id="ARBA00010617"/>
    </source>
</evidence>
<dbReference type="PANTHER" id="PTHR47955">
    <property type="entry name" value="CYTOCHROME P450 FAMILY 71 PROTEIN"/>
    <property type="match status" value="1"/>
</dbReference>
<comment type="similarity">
    <text evidence="2 9">Belongs to the cytochrome P450 family.</text>
</comment>
<dbReference type="GO" id="GO:0004497">
    <property type="term" value="F:monooxygenase activity"/>
    <property type="evidence" value="ECO:0007669"/>
    <property type="project" value="UniProtKB-KW"/>
</dbReference>
<evidence type="ECO:0000256" key="6">
    <source>
        <dbReference type="ARBA" id="ARBA00023004"/>
    </source>
</evidence>
<reference evidence="12" key="1">
    <citation type="submission" date="2016-04" db="EMBL/GenBank/DDBJ databases">
        <title>Cephalotus genome sequencing.</title>
        <authorList>
            <person name="Fukushima K."/>
            <person name="Hasebe M."/>
            <person name="Fang X."/>
        </authorList>
    </citation>
    <scope>NUCLEOTIDE SEQUENCE [LARGE SCALE GENOMIC DNA]</scope>
    <source>
        <strain evidence="12">cv. St1</strain>
    </source>
</reference>
<dbReference type="OrthoDB" id="2789670at2759"/>
<dbReference type="InterPro" id="IPR036396">
    <property type="entry name" value="Cyt_P450_sf"/>
</dbReference>
<dbReference type="Proteomes" id="UP000187406">
    <property type="component" value="Unassembled WGS sequence"/>
</dbReference>
<comment type="caution">
    <text evidence="11">The sequence shown here is derived from an EMBL/GenBank/DDBJ whole genome shotgun (WGS) entry which is preliminary data.</text>
</comment>
<evidence type="ECO:0000256" key="3">
    <source>
        <dbReference type="ARBA" id="ARBA00022617"/>
    </source>
</evidence>
<keyword evidence="7 9" id="KW-0503">Monooxygenase</keyword>
<evidence type="ECO:0000256" key="4">
    <source>
        <dbReference type="ARBA" id="ARBA00022723"/>
    </source>
</evidence>
<keyword evidence="6 8" id="KW-0408">Iron</keyword>
<gene>
    <name evidence="11" type="ORF">CFOL_v3_28262</name>
</gene>
<evidence type="ECO:0000256" key="7">
    <source>
        <dbReference type="ARBA" id="ARBA00023033"/>
    </source>
</evidence>
<dbReference type="InterPro" id="IPR001128">
    <property type="entry name" value="Cyt_P450"/>
</dbReference>
<dbReference type="GO" id="GO:0016705">
    <property type="term" value="F:oxidoreductase activity, acting on paired donors, with incorporation or reduction of molecular oxygen"/>
    <property type="evidence" value="ECO:0007669"/>
    <property type="project" value="InterPro"/>
</dbReference>
<comment type="cofactor">
    <cofactor evidence="1 8">
        <name>heme</name>
        <dbReference type="ChEBI" id="CHEBI:30413"/>
    </cofactor>
</comment>
<dbReference type="InterPro" id="IPR017972">
    <property type="entry name" value="Cyt_P450_CS"/>
</dbReference>
<evidence type="ECO:0000256" key="5">
    <source>
        <dbReference type="ARBA" id="ARBA00023002"/>
    </source>
</evidence>
<dbReference type="InParanoid" id="A0A1Q3CX71"/>
<feature type="signal peptide" evidence="10">
    <location>
        <begin position="1"/>
        <end position="26"/>
    </location>
</feature>
<dbReference type="SUPFAM" id="SSF48264">
    <property type="entry name" value="Cytochrome P450"/>
    <property type="match status" value="1"/>
</dbReference>
<dbReference type="GO" id="GO:0020037">
    <property type="term" value="F:heme binding"/>
    <property type="evidence" value="ECO:0007669"/>
    <property type="project" value="InterPro"/>
</dbReference>
<dbReference type="PANTHER" id="PTHR47955:SF8">
    <property type="entry name" value="CYTOCHROME P450 71D11-LIKE"/>
    <property type="match status" value="1"/>
</dbReference>
<dbReference type="FunFam" id="1.10.630.10:FF:000008">
    <property type="entry name" value="Cytochrome P450 71D8"/>
    <property type="match status" value="1"/>
</dbReference>